<dbReference type="AlphaFoldDB" id="A0A5C5XL57"/>
<dbReference type="Proteomes" id="UP000316095">
    <property type="component" value="Unassembled WGS sequence"/>
</dbReference>
<protein>
    <recommendedName>
        <fullName evidence="3">PH domain-containing protein</fullName>
    </recommendedName>
</protein>
<evidence type="ECO:0000313" key="2">
    <source>
        <dbReference type="Proteomes" id="UP000316095"/>
    </source>
</evidence>
<organism evidence="1 2">
    <name type="scientific">Rubinisphaera italica</name>
    <dbReference type="NCBI Taxonomy" id="2527969"/>
    <lineage>
        <taxon>Bacteria</taxon>
        <taxon>Pseudomonadati</taxon>
        <taxon>Planctomycetota</taxon>
        <taxon>Planctomycetia</taxon>
        <taxon>Planctomycetales</taxon>
        <taxon>Planctomycetaceae</taxon>
        <taxon>Rubinisphaera</taxon>
    </lineage>
</organism>
<sequence length="115" mass="12724">MNEADELADWLEVAGAAAVGTVAEKYRKIVNLLRSIDGRSVVESRKGRMKFIEFTHSETSTGDLLIAIDEISSISETNCYSGGTKTHIRMKDGSQFDTHCSLKEVKRRITETTAV</sequence>
<accession>A0A5C5XL57</accession>
<proteinExistence type="predicted"/>
<dbReference type="RefSeq" id="WP_146504948.1">
    <property type="nucleotide sequence ID" value="NZ_SJPG01000001.1"/>
</dbReference>
<reference evidence="1 2" key="1">
    <citation type="submission" date="2019-02" db="EMBL/GenBank/DDBJ databases">
        <title>Deep-cultivation of Planctomycetes and their phenomic and genomic characterization uncovers novel biology.</title>
        <authorList>
            <person name="Wiegand S."/>
            <person name="Jogler M."/>
            <person name="Boedeker C."/>
            <person name="Pinto D."/>
            <person name="Vollmers J."/>
            <person name="Rivas-Marin E."/>
            <person name="Kohn T."/>
            <person name="Peeters S.H."/>
            <person name="Heuer A."/>
            <person name="Rast P."/>
            <person name="Oberbeckmann S."/>
            <person name="Bunk B."/>
            <person name="Jeske O."/>
            <person name="Meyerdierks A."/>
            <person name="Storesund J.E."/>
            <person name="Kallscheuer N."/>
            <person name="Luecker S."/>
            <person name="Lage O.M."/>
            <person name="Pohl T."/>
            <person name="Merkel B.J."/>
            <person name="Hornburger P."/>
            <person name="Mueller R.-W."/>
            <person name="Bruemmer F."/>
            <person name="Labrenz M."/>
            <person name="Spormann A.M."/>
            <person name="Op Den Camp H."/>
            <person name="Overmann J."/>
            <person name="Amann R."/>
            <person name="Jetten M.S.M."/>
            <person name="Mascher T."/>
            <person name="Medema M.H."/>
            <person name="Devos D.P."/>
            <person name="Kaster A.-K."/>
            <person name="Ovreas L."/>
            <person name="Rohde M."/>
            <person name="Galperin M.Y."/>
            <person name="Jogler C."/>
        </authorList>
    </citation>
    <scope>NUCLEOTIDE SEQUENCE [LARGE SCALE GENOMIC DNA]</scope>
    <source>
        <strain evidence="1 2">Pan54</strain>
    </source>
</reference>
<evidence type="ECO:0000313" key="1">
    <source>
        <dbReference type="EMBL" id="TWT63171.1"/>
    </source>
</evidence>
<gene>
    <name evidence="1" type="ORF">Pan54_39240</name>
</gene>
<keyword evidence="2" id="KW-1185">Reference proteome</keyword>
<comment type="caution">
    <text evidence="1">The sequence shown here is derived from an EMBL/GenBank/DDBJ whole genome shotgun (WGS) entry which is preliminary data.</text>
</comment>
<dbReference type="EMBL" id="SJPG01000001">
    <property type="protein sequence ID" value="TWT63171.1"/>
    <property type="molecule type" value="Genomic_DNA"/>
</dbReference>
<name>A0A5C5XL57_9PLAN</name>
<evidence type="ECO:0008006" key="3">
    <source>
        <dbReference type="Google" id="ProtNLM"/>
    </source>
</evidence>